<dbReference type="FunFam" id="3.40.50.80:FF:000019">
    <property type="entry name" value="NADH-cytochrome b5 reductase"/>
    <property type="match status" value="1"/>
</dbReference>
<dbReference type="PANTHER" id="PTHR19370">
    <property type="entry name" value="NADH-CYTOCHROME B5 REDUCTASE"/>
    <property type="match status" value="1"/>
</dbReference>
<feature type="binding site" evidence="25">
    <location>
        <position position="279"/>
    </location>
    <ligand>
        <name>FAD</name>
        <dbReference type="ChEBI" id="CHEBI:57692"/>
    </ligand>
</feature>
<evidence type="ECO:0000313" key="30">
    <source>
        <dbReference type="Proteomes" id="UP000054466"/>
    </source>
</evidence>
<dbReference type="InterPro" id="IPR001834">
    <property type="entry name" value="CBR-like"/>
</dbReference>
<evidence type="ECO:0000256" key="22">
    <source>
        <dbReference type="ARBA" id="ARBA00041901"/>
    </source>
</evidence>
<dbReference type="SUPFAM" id="SSF52343">
    <property type="entry name" value="Ferredoxin reductase-like, C-terminal NADP-linked domain"/>
    <property type="match status" value="1"/>
</dbReference>
<feature type="binding site" evidence="25">
    <location>
        <position position="296"/>
    </location>
    <ligand>
        <name>FAD</name>
        <dbReference type="ChEBI" id="CHEBI:57692"/>
    </ligand>
</feature>
<keyword evidence="10 26" id="KW-0479">Metal-binding</keyword>
<evidence type="ECO:0000259" key="28">
    <source>
        <dbReference type="PROSITE" id="PS51384"/>
    </source>
</evidence>
<evidence type="ECO:0000256" key="10">
    <source>
        <dbReference type="ARBA" id="ARBA00022723"/>
    </source>
</evidence>
<dbReference type="PROSITE" id="PS50255">
    <property type="entry name" value="CYTOCHROME_B5_2"/>
    <property type="match status" value="1"/>
</dbReference>
<dbReference type="Pfam" id="PF00173">
    <property type="entry name" value="Cyt-b5"/>
    <property type="match status" value="1"/>
</dbReference>
<dbReference type="GO" id="GO:0090524">
    <property type="term" value="F:cytochrome-b5 reductase activity, acting on NADH"/>
    <property type="evidence" value="ECO:0007669"/>
    <property type="project" value="UniProtKB-EC"/>
</dbReference>
<dbReference type="PRINTS" id="PR00371">
    <property type="entry name" value="FPNCR"/>
</dbReference>
<keyword evidence="30" id="KW-1185">Reference proteome</keyword>
<proteinExistence type="inferred from homology"/>
<evidence type="ECO:0000256" key="20">
    <source>
        <dbReference type="ARBA" id="ARBA00038836"/>
    </source>
</evidence>
<feature type="domain" description="Cytochrome b5 heme-binding" evidence="27">
    <location>
        <begin position="2"/>
        <end position="78"/>
    </location>
</feature>
<evidence type="ECO:0000256" key="9">
    <source>
        <dbReference type="ARBA" id="ARBA00022692"/>
    </source>
</evidence>
<evidence type="ECO:0000256" key="25">
    <source>
        <dbReference type="PIRSR" id="PIRSR601834-1"/>
    </source>
</evidence>
<dbReference type="HOGENOM" id="CLU_003827_0_1_1"/>
<dbReference type="FunFam" id="3.10.120.10:FF:000002">
    <property type="entry name" value="Cytochrome b5 type B"/>
    <property type="match status" value="1"/>
</dbReference>
<evidence type="ECO:0000256" key="6">
    <source>
        <dbReference type="ARBA" id="ARBA00022617"/>
    </source>
</evidence>
<dbReference type="GO" id="GO:0020037">
    <property type="term" value="F:heme binding"/>
    <property type="evidence" value="ECO:0007669"/>
    <property type="project" value="UniProtKB-UniRule"/>
</dbReference>
<dbReference type="SMART" id="SM01117">
    <property type="entry name" value="Cyt-b5"/>
    <property type="match status" value="1"/>
</dbReference>
<dbReference type="InterPro" id="IPR001709">
    <property type="entry name" value="Flavoprot_Pyr_Nucl_cyt_Rdtase"/>
</dbReference>
<evidence type="ECO:0000256" key="3">
    <source>
        <dbReference type="ARBA" id="ARBA00005156"/>
    </source>
</evidence>
<gene>
    <name evidence="29" type="ORF">PV07_10028</name>
</gene>
<keyword evidence="6 26" id="KW-0349">Heme</keyword>
<dbReference type="GO" id="GO:0005741">
    <property type="term" value="C:mitochondrial outer membrane"/>
    <property type="evidence" value="ECO:0007669"/>
    <property type="project" value="UniProtKB-SubCell"/>
</dbReference>
<dbReference type="EC" id="1.6.2.2" evidence="5"/>
<dbReference type="InterPro" id="IPR018506">
    <property type="entry name" value="Cyt_B5_heme-BS"/>
</dbReference>
<comment type="subcellular location">
    <subcellularLocation>
        <location evidence="2">Mitochondrion outer membrane</location>
        <topology evidence="2">Single-pass membrane protein</topology>
    </subcellularLocation>
</comment>
<evidence type="ECO:0000313" key="29">
    <source>
        <dbReference type="EMBL" id="KIW24301.1"/>
    </source>
</evidence>
<keyword evidence="18" id="KW-0472">Membrane</keyword>
<evidence type="ECO:0000256" key="16">
    <source>
        <dbReference type="ARBA" id="ARBA00023027"/>
    </source>
</evidence>
<keyword evidence="14" id="KW-0560">Oxidoreductase</keyword>
<dbReference type="GO" id="GO:0005783">
    <property type="term" value="C:endoplasmic reticulum"/>
    <property type="evidence" value="ECO:0007669"/>
    <property type="project" value="TreeGrafter"/>
</dbReference>
<dbReference type="OrthoDB" id="260519at2759"/>
<keyword evidence="11" id="KW-1000">Mitochondrion outer membrane</keyword>
<evidence type="ECO:0000256" key="21">
    <source>
        <dbReference type="ARBA" id="ARBA00039438"/>
    </source>
</evidence>
<dbReference type="Pfam" id="PF00970">
    <property type="entry name" value="FAD_binding_6"/>
    <property type="match status" value="1"/>
</dbReference>
<evidence type="ECO:0000259" key="27">
    <source>
        <dbReference type="PROSITE" id="PS50255"/>
    </source>
</evidence>
<dbReference type="InterPro" id="IPR001433">
    <property type="entry name" value="OxRdtase_FAD/NAD-bd"/>
</dbReference>
<name>A0A0D1Z9E9_9EURO</name>
<evidence type="ECO:0000256" key="19">
    <source>
        <dbReference type="ARBA" id="ARBA00037104"/>
    </source>
</evidence>
<evidence type="ECO:0000256" key="2">
    <source>
        <dbReference type="ARBA" id="ARBA00004572"/>
    </source>
</evidence>
<evidence type="ECO:0000256" key="1">
    <source>
        <dbReference type="ARBA" id="ARBA00001974"/>
    </source>
</evidence>
<dbReference type="VEuPathDB" id="FungiDB:PV07_10028"/>
<feature type="domain" description="FAD-binding FR-type" evidence="28">
    <location>
        <begin position="225"/>
        <end position="328"/>
    </location>
</feature>
<keyword evidence="12 25" id="KW-0274">FAD</keyword>
<dbReference type="Pfam" id="PF00175">
    <property type="entry name" value="NAD_binding_1"/>
    <property type="match status" value="1"/>
</dbReference>
<dbReference type="SUPFAM" id="SSF63380">
    <property type="entry name" value="Riboflavin synthase domain-like"/>
    <property type="match status" value="1"/>
</dbReference>
<dbReference type="GO" id="GO:0016740">
    <property type="term" value="F:transferase activity"/>
    <property type="evidence" value="ECO:0007669"/>
    <property type="project" value="UniProtKB-KW"/>
</dbReference>
<dbReference type="InterPro" id="IPR039261">
    <property type="entry name" value="FNR_nucleotide-bd"/>
</dbReference>
<dbReference type="PANTHER" id="PTHR19370:SF178">
    <property type="entry name" value="CYTOCHROME-B5 REDUCTASE"/>
    <property type="match status" value="1"/>
</dbReference>
<keyword evidence="7 25" id="KW-0285">Flavoprotein</keyword>
<dbReference type="Gene3D" id="2.40.30.10">
    <property type="entry name" value="Translation factors"/>
    <property type="match status" value="1"/>
</dbReference>
<dbReference type="InterPro" id="IPR017927">
    <property type="entry name" value="FAD-bd_FR_type"/>
</dbReference>
<evidence type="ECO:0000256" key="8">
    <source>
        <dbReference type="ARBA" id="ARBA00022679"/>
    </source>
</evidence>
<evidence type="ECO:0000256" key="5">
    <source>
        <dbReference type="ARBA" id="ARBA00012011"/>
    </source>
</evidence>
<dbReference type="InterPro" id="IPR001199">
    <property type="entry name" value="Cyt_B5-like_heme/steroid-bd"/>
</dbReference>
<comment type="function">
    <text evidence="19">NADH-dependent reductase for DPH3 and cytochrome b5. Required for the first step of diphthamide biosynthesis, a post-translational modification of histidine which occurs in elongation factor 2. DPH1 and DPH2 transfer a 3-amino-3-carboxypropyl (ACP) group from S-adenosyl-L-methionine (SAM) to a histidine residue, the reaction is assisted by a reduction system comprising DPH3 and a NADH-dependent reductase, predominantly CBR1. By reducing DPH3, also involved in the formation of the tRNA wobble base modification mcm5s 2U (5-methoxycarbonylmethyl-2-thiouridine), mediated by the elongator complex. The cytochrome b5/NADH cytochrome b5 reductase electron transfer system supports the catalytic activity of several sterol biosynthetic enzymes.</text>
</comment>
<evidence type="ECO:0000256" key="13">
    <source>
        <dbReference type="ARBA" id="ARBA00022989"/>
    </source>
</evidence>
<comment type="similarity">
    <text evidence="4">Belongs to the flavoprotein pyridine nucleotide cytochrome reductase family.</text>
</comment>
<keyword evidence="13" id="KW-1133">Transmembrane helix</keyword>
<dbReference type="CDD" id="cd06183">
    <property type="entry name" value="cyt_b5_reduct_like"/>
    <property type="match status" value="1"/>
</dbReference>
<dbReference type="Proteomes" id="UP000054466">
    <property type="component" value="Unassembled WGS sequence"/>
</dbReference>
<keyword evidence="16" id="KW-0520">NAD</keyword>
<evidence type="ECO:0000256" key="15">
    <source>
        <dbReference type="ARBA" id="ARBA00023004"/>
    </source>
</evidence>
<keyword evidence="15 26" id="KW-0408">Iron</keyword>
<dbReference type="PRINTS" id="PR00363">
    <property type="entry name" value="CYTOCHROMEB5"/>
</dbReference>
<comment type="similarity">
    <text evidence="26">Belongs to the cytochrome b5 family.</text>
</comment>
<dbReference type="InterPro" id="IPR008333">
    <property type="entry name" value="Cbr1-like_FAD-bd_dom"/>
</dbReference>
<comment type="catalytic activity">
    <reaction evidence="24">
        <text>2 Fe(3+)-[Dph3] + NADH = 2 Fe(2+)-[Dph3] + NAD(+) + H(+)</text>
        <dbReference type="Rhea" id="RHEA:71231"/>
        <dbReference type="Rhea" id="RHEA-COMP:18002"/>
        <dbReference type="Rhea" id="RHEA-COMP:18003"/>
        <dbReference type="ChEBI" id="CHEBI:15378"/>
        <dbReference type="ChEBI" id="CHEBI:29033"/>
        <dbReference type="ChEBI" id="CHEBI:29034"/>
        <dbReference type="ChEBI" id="CHEBI:57540"/>
        <dbReference type="ChEBI" id="CHEBI:57945"/>
        <dbReference type="ChEBI" id="CHEBI:83228"/>
    </reaction>
    <physiologicalReaction direction="left-to-right" evidence="24">
        <dbReference type="Rhea" id="RHEA:71232"/>
    </physiologicalReaction>
</comment>
<dbReference type="GeneID" id="27349222"/>
<keyword evidence="17" id="KW-0496">Mitochondrion</keyword>
<dbReference type="EMBL" id="KN847045">
    <property type="protein sequence ID" value="KIW24301.1"/>
    <property type="molecule type" value="Genomic_DNA"/>
</dbReference>
<evidence type="ECO:0000256" key="24">
    <source>
        <dbReference type="ARBA" id="ARBA00049138"/>
    </source>
</evidence>
<dbReference type="InterPro" id="IPR036400">
    <property type="entry name" value="Cyt_B5-like_heme/steroid_sf"/>
</dbReference>
<feature type="binding site" evidence="25">
    <location>
        <position position="345"/>
    </location>
    <ligand>
        <name>FAD</name>
        <dbReference type="ChEBI" id="CHEBI:57692"/>
    </ligand>
</feature>
<feature type="binding site" evidence="25">
    <location>
        <position position="277"/>
    </location>
    <ligand>
        <name>FAD</name>
        <dbReference type="ChEBI" id="CHEBI:57692"/>
    </ligand>
</feature>
<evidence type="ECO:0000256" key="14">
    <source>
        <dbReference type="ARBA" id="ARBA00023002"/>
    </source>
</evidence>
<evidence type="ECO:0000256" key="4">
    <source>
        <dbReference type="ARBA" id="ARBA00006105"/>
    </source>
</evidence>
<evidence type="ECO:0000256" key="7">
    <source>
        <dbReference type="ARBA" id="ARBA00022630"/>
    </source>
</evidence>
<dbReference type="SUPFAM" id="SSF55856">
    <property type="entry name" value="Cytochrome b5-like heme/steroid binding domain"/>
    <property type="match status" value="1"/>
</dbReference>
<dbReference type="AlphaFoldDB" id="A0A0D1Z9E9"/>
<keyword evidence="9" id="KW-0812">Transmembrane</keyword>
<keyword evidence="8" id="KW-0808">Transferase</keyword>
<dbReference type="GO" id="GO:0046872">
    <property type="term" value="F:metal ion binding"/>
    <property type="evidence" value="ECO:0007669"/>
    <property type="project" value="UniProtKB-UniRule"/>
</dbReference>
<comment type="subunit">
    <text evidence="20">Monomer. Component of the 2-(3-amino-3-carboxypropyl)histidine synthase complex composed of DPH1, DPH2, DPH3 and a NADH-dependent reductase, predominantly CBR1.</text>
</comment>
<dbReference type="PROSITE" id="PS51384">
    <property type="entry name" value="FAD_FR"/>
    <property type="match status" value="1"/>
</dbReference>
<organism evidence="29 30">
    <name type="scientific">Cladophialophora immunda</name>
    <dbReference type="NCBI Taxonomy" id="569365"/>
    <lineage>
        <taxon>Eukaryota</taxon>
        <taxon>Fungi</taxon>
        <taxon>Dikarya</taxon>
        <taxon>Ascomycota</taxon>
        <taxon>Pezizomycotina</taxon>
        <taxon>Eurotiomycetes</taxon>
        <taxon>Chaetothyriomycetidae</taxon>
        <taxon>Chaetothyriales</taxon>
        <taxon>Herpotrichiellaceae</taxon>
        <taxon>Cladophialophora</taxon>
    </lineage>
</organism>
<evidence type="ECO:0000256" key="11">
    <source>
        <dbReference type="ARBA" id="ARBA00022787"/>
    </source>
</evidence>
<protein>
    <recommendedName>
        <fullName evidence="21">NADH-cytochrome b5 reductase 1</fullName>
        <ecNumber evidence="5">1.6.2.2</ecNumber>
    </recommendedName>
    <alternativeName>
        <fullName evidence="22">Microsomal cytochrome b reductase</fullName>
    </alternativeName>
</protein>
<comment type="pathway">
    <text evidence="3">Protein modification; peptidyl-diphthamide biosynthesis.</text>
</comment>
<comment type="cofactor">
    <cofactor evidence="1 25">
        <name>FAD</name>
        <dbReference type="ChEBI" id="CHEBI:57692"/>
    </cofactor>
</comment>
<evidence type="ECO:0000256" key="12">
    <source>
        <dbReference type="ARBA" id="ARBA00022827"/>
    </source>
</evidence>
<dbReference type="Gene3D" id="3.40.50.80">
    <property type="entry name" value="Nucleotide-binding domain of ferredoxin-NADP reductase (FNR) module"/>
    <property type="match status" value="1"/>
</dbReference>
<reference evidence="29 30" key="1">
    <citation type="submission" date="2015-01" db="EMBL/GenBank/DDBJ databases">
        <title>The Genome Sequence of Cladophialophora immunda CBS83496.</title>
        <authorList>
            <consortium name="The Broad Institute Genomics Platform"/>
            <person name="Cuomo C."/>
            <person name="de Hoog S."/>
            <person name="Gorbushina A."/>
            <person name="Stielow B."/>
            <person name="Teixiera M."/>
            <person name="Abouelleil A."/>
            <person name="Chapman S.B."/>
            <person name="Priest M."/>
            <person name="Young S.K."/>
            <person name="Wortman J."/>
            <person name="Nusbaum C."/>
            <person name="Birren B."/>
        </authorList>
    </citation>
    <scope>NUCLEOTIDE SEQUENCE [LARGE SCALE GENOMIC DNA]</scope>
    <source>
        <strain evidence="29 30">CBS 83496</strain>
    </source>
</reference>
<evidence type="ECO:0000256" key="18">
    <source>
        <dbReference type="ARBA" id="ARBA00023136"/>
    </source>
</evidence>
<dbReference type="InterPro" id="IPR017938">
    <property type="entry name" value="Riboflavin_synthase-like_b-brl"/>
</dbReference>
<evidence type="ECO:0000256" key="17">
    <source>
        <dbReference type="ARBA" id="ARBA00023128"/>
    </source>
</evidence>
<accession>A0A0D1Z9E9</accession>
<dbReference type="STRING" id="569365.A0A0D1Z9E9"/>
<sequence>MPSRYSLEDVRAHATDDDLWVVIHNKVYNVTTYLEEHPGGAEILKECGGTDATEAFEDVGHSERAWAAMESLIVGELSLKVGQDMFKTCSVACAIEVVTLYRPTYEHVKTAAVLTKEPGMKWLPNLATKAILLGLTGVLLLKGGPRLLDQARQSRALIPTGGFWYGFLSSAAAFSIVSAGAGCYLASLLNASHIVKKYPSRQKARQRTFVGQHSSLANTGILDARSYRKFPLSKKEELSRNVLRLVFALPKPSDVLNLPTGQHVSVRADIDGQSVTRSYTPISNSTDEGVIDLIVKVYEQGVLTRHLASLQVGDDLEFRGPLGPMKYRTGLCNHIGMIAGGTGITPMYQIIRAICEDASDKTTVSLLYANNVEGDIILRAQLDHWAAQCPTKFNVSYVLLHPPREWKHCTGLVTKELIREKLPITAPDTKIMLCGPPGMVSVVKRYIAELGLQTPGAISKANDQVFVF</sequence>
<evidence type="ECO:0000256" key="26">
    <source>
        <dbReference type="RuleBase" id="RU362121"/>
    </source>
</evidence>
<dbReference type="Gene3D" id="3.10.120.10">
    <property type="entry name" value="Cytochrome b5-like heme/steroid binding domain"/>
    <property type="match status" value="1"/>
</dbReference>
<dbReference type="FunFam" id="2.40.30.10:FF:000032">
    <property type="entry name" value="NADH-cytochrome b5 reductase"/>
    <property type="match status" value="1"/>
</dbReference>
<dbReference type="RefSeq" id="XP_016244517.1">
    <property type="nucleotide sequence ID" value="XM_016397326.1"/>
</dbReference>
<comment type="catalytic activity">
    <reaction evidence="23">
        <text>2 Fe(III)-[cytochrome b5] + NADH = 2 Fe(II)-[cytochrome b5] + NAD(+) + H(+)</text>
        <dbReference type="Rhea" id="RHEA:46680"/>
        <dbReference type="Rhea" id="RHEA-COMP:10438"/>
        <dbReference type="Rhea" id="RHEA-COMP:10439"/>
        <dbReference type="ChEBI" id="CHEBI:15378"/>
        <dbReference type="ChEBI" id="CHEBI:29033"/>
        <dbReference type="ChEBI" id="CHEBI:29034"/>
        <dbReference type="ChEBI" id="CHEBI:57540"/>
        <dbReference type="ChEBI" id="CHEBI:57945"/>
        <dbReference type="EC" id="1.6.2.2"/>
    </reaction>
</comment>
<dbReference type="PROSITE" id="PS00191">
    <property type="entry name" value="CYTOCHROME_B5_1"/>
    <property type="match status" value="1"/>
</dbReference>
<dbReference type="PRINTS" id="PR00406">
    <property type="entry name" value="CYTB5RDTASE"/>
</dbReference>
<evidence type="ECO:0000256" key="23">
    <source>
        <dbReference type="ARBA" id="ARBA00047682"/>
    </source>
</evidence>
<feature type="binding site" evidence="25">
    <location>
        <position position="294"/>
    </location>
    <ligand>
        <name>FAD</name>
        <dbReference type="ChEBI" id="CHEBI:57692"/>
    </ligand>
</feature>